<dbReference type="AlphaFoldDB" id="A0A9P5SL44"/>
<dbReference type="EMBL" id="JAAAUY010000294">
    <property type="protein sequence ID" value="KAF9331915.1"/>
    <property type="molecule type" value="Genomic_DNA"/>
</dbReference>
<gene>
    <name evidence="1" type="ORF">BG006_005228</name>
</gene>
<dbReference type="InterPro" id="IPR032675">
    <property type="entry name" value="LRR_dom_sf"/>
</dbReference>
<proteinExistence type="predicted"/>
<evidence type="ECO:0008006" key="3">
    <source>
        <dbReference type="Google" id="ProtNLM"/>
    </source>
</evidence>
<evidence type="ECO:0000313" key="1">
    <source>
        <dbReference type="EMBL" id="KAF9331915.1"/>
    </source>
</evidence>
<protein>
    <recommendedName>
        <fullName evidence="3">F-box domain-containing protein</fullName>
    </recommendedName>
</protein>
<dbReference type="Proteomes" id="UP000696485">
    <property type="component" value="Unassembled WGS sequence"/>
</dbReference>
<sequence>MSVVLRPVEIPEIIYQIGLRVPIWLPSPTGHGCKSFKPSDLVSCLKVCRNWNSALTPILWMVYDDTQMVCDDHPVLYVWPKQDPWSIPVEILHKHSWRFRHVSIWTPWPQGALQSTRLQSLCLGGEAIYTNTDILLSNRQLRDLKLAFRNKANLIQIRPVLESVTWLESVTFDQLTLTDRHGLVGFLNNSTSLKSLAFEYPQGISGIGTCVPQTELRTLRFRGEWGRNPGMAQIVLLCPRLESFDLSIPGCPFEELAPYIRDNCPHLSTLKCEGFVKNAYHYELLLLACTRLARVFTPLVQSLASISSGLLRHLGWLEYLDLDLQGNAKENAVSLCKILSGECSSLKKLVVHQRLQSRGAPHQVPSDDWFDLPWQCPVLESVYLYGYVQPCVVFRRYFDDGVGPREIYRVEKDYALLSTADRAFLDDIANHGWVLKKFAVAGASESATFSESEMSFWDQIFVCVKGSPCLRTVASETCVFSSTQALEG</sequence>
<evidence type="ECO:0000313" key="2">
    <source>
        <dbReference type="Proteomes" id="UP000696485"/>
    </source>
</evidence>
<keyword evidence="2" id="KW-1185">Reference proteome</keyword>
<comment type="caution">
    <text evidence="1">The sequence shown here is derived from an EMBL/GenBank/DDBJ whole genome shotgun (WGS) entry which is preliminary data.</text>
</comment>
<reference evidence="1" key="1">
    <citation type="journal article" date="2020" name="Fungal Divers.">
        <title>Resolving the Mortierellaceae phylogeny through synthesis of multi-gene phylogenetics and phylogenomics.</title>
        <authorList>
            <person name="Vandepol N."/>
            <person name="Liber J."/>
            <person name="Desiro A."/>
            <person name="Na H."/>
            <person name="Kennedy M."/>
            <person name="Barry K."/>
            <person name="Grigoriev I.V."/>
            <person name="Miller A.N."/>
            <person name="O'Donnell K."/>
            <person name="Stajich J.E."/>
            <person name="Bonito G."/>
        </authorList>
    </citation>
    <scope>NUCLEOTIDE SEQUENCE</scope>
    <source>
        <strain evidence="1">NVP1</strain>
    </source>
</reference>
<name>A0A9P5SL44_9FUNG</name>
<organism evidence="1 2">
    <name type="scientific">Podila minutissima</name>
    <dbReference type="NCBI Taxonomy" id="64525"/>
    <lineage>
        <taxon>Eukaryota</taxon>
        <taxon>Fungi</taxon>
        <taxon>Fungi incertae sedis</taxon>
        <taxon>Mucoromycota</taxon>
        <taxon>Mortierellomycotina</taxon>
        <taxon>Mortierellomycetes</taxon>
        <taxon>Mortierellales</taxon>
        <taxon>Mortierellaceae</taxon>
        <taxon>Podila</taxon>
    </lineage>
</organism>
<accession>A0A9P5SL44</accession>
<dbReference type="Gene3D" id="3.80.10.10">
    <property type="entry name" value="Ribonuclease Inhibitor"/>
    <property type="match status" value="1"/>
</dbReference>
<dbReference type="SUPFAM" id="SSF52047">
    <property type="entry name" value="RNI-like"/>
    <property type="match status" value="1"/>
</dbReference>